<dbReference type="Pfam" id="PF00589">
    <property type="entry name" value="Phage_integrase"/>
    <property type="match status" value="1"/>
</dbReference>
<dbReference type="PANTHER" id="PTHR30349">
    <property type="entry name" value="PHAGE INTEGRASE-RELATED"/>
    <property type="match status" value="1"/>
</dbReference>
<evidence type="ECO:0000313" key="3">
    <source>
        <dbReference type="EMBL" id="MFE8700066.1"/>
    </source>
</evidence>
<reference evidence="3 4" key="1">
    <citation type="submission" date="2024-08" db="EMBL/GenBank/DDBJ databases">
        <title>Two novel Cytobacillus novel species.</title>
        <authorList>
            <person name="Liu G."/>
        </authorList>
    </citation>
    <scope>NUCLEOTIDE SEQUENCE [LARGE SCALE GENOMIC DNA]</scope>
    <source>
        <strain evidence="3 4">FJAT-54145</strain>
    </source>
</reference>
<dbReference type="EMBL" id="JBIACK010000001">
    <property type="protein sequence ID" value="MFE8700066.1"/>
    <property type="molecule type" value="Genomic_DNA"/>
</dbReference>
<comment type="caution">
    <text evidence="3">The sequence shown here is derived from an EMBL/GenBank/DDBJ whole genome shotgun (WGS) entry which is preliminary data.</text>
</comment>
<proteinExistence type="predicted"/>
<dbReference type="InterPro" id="IPR011010">
    <property type="entry name" value="DNA_brk_join_enz"/>
</dbReference>
<keyword evidence="4" id="KW-1185">Reference proteome</keyword>
<feature type="domain" description="Tyr recombinase" evidence="2">
    <location>
        <begin position="1"/>
        <end position="182"/>
    </location>
</feature>
<dbReference type="RefSeq" id="WP_389358800.1">
    <property type="nucleotide sequence ID" value="NZ_JBIACK010000001.1"/>
</dbReference>
<protein>
    <submittedName>
        <fullName evidence="3">Tyrosine-type recombinase/integrase</fullName>
    </submittedName>
</protein>
<organism evidence="3 4">
    <name type="scientific">Cytobacillus spartinae</name>
    <dbReference type="NCBI Taxonomy" id="3299023"/>
    <lineage>
        <taxon>Bacteria</taxon>
        <taxon>Bacillati</taxon>
        <taxon>Bacillota</taxon>
        <taxon>Bacilli</taxon>
        <taxon>Bacillales</taxon>
        <taxon>Bacillaceae</taxon>
        <taxon>Cytobacillus</taxon>
    </lineage>
</organism>
<dbReference type="InterPro" id="IPR050090">
    <property type="entry name" value="Tyrosine_recombinase_XerCD"/>
</dbReference>
<evidence type="ECO:0000259" key="2">
    <source>
        <dbReference type="PROSITE" id="PS51898"/>
    </source>
</evidence>
<dbReference type="SUPFAM" id="SSF56349">
    <property type="entry name" value="DNA breaking-rejoining enzymes"/>
    <property type="match status" value="1"/>
</dbReference>
<dbReference type="Proteomes" id="UP001601059">
    <property type="component" value="Unassembled WGS sequence"/>
</dbReference>
<keyword evidence="1" id="KW-0233">DNA recombination</keyword>
<accession>A0ABW6K7A7</accession>
<sequence length="184" mass="20928">MEYVDAIRDIGKINSIKKLLKEQSIRDYLLFVMGINSGLKISEILNLKINDMMDDHGKVKKFLELDTKVEIPIYINPKVKQALSLYVSSVSPEQDDFLFKSSKTNQPITRQQAYRIINKAAKSVGLDGKIGTHSMRKTFGYHAYKKGVAISLLQKLFHHTTPGETLKYLGIKDEKILTEIDVNL</sequence>
<dbReference type="PANTHER" id="PTHR30349:SF82">
    <property type="entry name" value="INTEGRASE_RECOMBINASE YOEC-RELATED"/>
    <property type="match status" value="1"/>
</dbReference>
<evidence type="ECO:0000313" key="4">
    <source>
        <dbReference type="Proteomes" id="UP001601059"/>
    </source>
</evidence>
<name>A0ABW6K7A7_9BACI</name>
<dbReference type="InterPro" id="IPR013762">
    <property type="entry name" value="Integrase-like_cat_sf"/>
</dbReference>
<dbReference type="InterPro" id="IPR002104">
    <property type="entry name" value="Integrase_catalytic"/>
</dbReference>
<dbReference type="PROSITE" id="PS51898">
    <property type="entry name" value="TYR_RECOMBINASE"/>
    <property type="match status" value="1"/>
</dbReference>
<gene>
    <name evidence="3" type="ORF">ACFYKX_05440</name>
</gene>
<evidence type="ECO:0000256" key="1">
    <source>
        <dbReference type="ARBA" id="ARBA00023172"/>
    </source>
</evidence>
<dbReference type="Gene3D" id="1.10.443.10">
    <property type="entry name" value="Intergrase catalytic core"/>
    <property type="match status" value="1"/>
</dbReference>